<reference evidence="4" key="1">
    <citation type="submission" date="2017-02" db="EMBL/GenBank/DDBJ databases">
        <authorList>
            <person name="Tafer H."/>
            <person name="Lopandic K."/>
        </authorList>
    </citation>
    <scope>NUCLEOTIDE SEQUENCE [LARGE SCALE GENOMIC DNA]</scope>
    <source>
        <strain evidence="4">CBS 366.77</strain>
    </source>
</reference>
<dbReference type="EMBL" id="MVGC01000014">
    <property type="protein sequence ID" value="RJE26846.1"/>
    <property type="molecule type" value="Genomic_DNA"/>
</dbReference>
<accession>A0A3A2ZUV9</accession>
<dbReference type="OrthoDB" id="4510969at2759"/>
<feature type="signal peptide" evidence="2">
    <location>
        <begin position="1"/>
        <end position="20"/>
    </location>
</feature>
<organism evidence="3 4">
    <name type="scientific">Aspergillus sclerotialis</name>
    <dbReference type="NCBI Taxonomy" id="2070753"/>
    <lineage>
        <taxon>Eukaryota</taxon>
        <taxon>Fungi</taxon>
        <taxon>Dikarya</taxon>
        <taxon>Ascomycota</taxon>
        <taxon>Pezizomycotina</taxon>
        <taxon>Eurotiomycetes</taxon>
        <taxon>Eurotiomycetidae</taxon>
        <taxon>Eurotiales</taxon>
        <taxon>Aspergillaceae</taxon>
        <taxon>Aspergillus</taxon>
        <taxon>Aspergillus subgen. Polypaecilum</taxon>
    </lineage>
</organism>
<keyword evidence="4" id="KW-1185">Reference proteome</keyword>
<evidence type="ECO:0000313" key="3">
    <source>
        <dbReference type="EMBL" id="RJE26846.1"/>
    </source>
</evidence>
<dbReference type="AlphaFoldDB" id="A0A3A2ZUV9"/>
<proteinExistence type="predicted"/>
<name>A0A3A2ZUV9_9EURO</name>
<feature type="compositionally biased region" description="Polar residues" evidence="1">
    <location>
        <begin position="200"/>
        <end position="210"/>
    </location>
</feature>
<gene>
    <name evidence="3" type="ORF">PHISCL_00871</name>
</gene>
<protein>
    <recommendedName>
        <fullName evidence="5">GPI anchored protein</fullName>
    </recommendedName>
</protein>
<sequence>MIRLFHFLFVLFFTSIAVAASPTDNSATESRYEHTSLHELMKNIDEASIHNALHLLSDKFRHGVFPTDTNAIEALHKEDASLADRLLKFAKRQTHADNSTSSSTPPLPTTSESTPSSSQVPSSTPEPTTPETTTTPELRLVLLLLTRLLLRRINPETTSSPSPSPSTSESPTPSPTTFSTFSTSNKPTTTTPSKTTKTSDSGSEPFTSTYESTTTLANGSLSTVTAVTVIHPSSHTTSASPGLQTGAASTTASLTKEIIAIVGGAVAVAMAL</sequence>
<dbReference type="Proteomes" id="UP000266188">
    <property type="component" value="Unassembled WGS sequence"/>
</dbReference>
<feature type="compositionally biased region" description="Low complexity" evidence="1">
    <location>
        <begin position="99"/>
        <end position="138"/>
    </location>
</feature>
<feature type="chain" id="PRO_5017354567" description="GPI anchored protein" evidence="2">
    <location>
        <begin position="21"/>
        <end position="272"/>
    </location>
</feature>
<evidence type="ECO:0000313" key="4">
    <source>
        <dbReference type="Proteomes" id="UP000266188"/>
    </source>
</evidence>
<feature type="region of interest" description="Disordered" evidence="1">
    <location>
        <begin position="155"/>
        <end position="210"/>
    </location>
</feature>
<dbReference type="STRING" id="2070753.A0A3A2ZUV9"/>
<evidence type="ECO:0008006" key="5">
    <source>
        <dbReference type="Google" id="ProtNLM"/>
    </source>
</evidence>
<evidence type="ECO:0000256" key="1">
    <source>
        <dbReference type="SAM" id="MobiDB-lite"/>
    </source>
</evidence>
<feature type="compositionally biased region" description="Low complexity" evidence="1">
    <location>
        <begin position="155"/>
        <end position="199"/>
    </location>
</feature>
<comment type="caution">
    <text evidence="3">The sequence shown here is derived from an EMBL/GenBank/DDBJ whole genome shotgun (WGS) entry which is preliminary data.</text>
</comment>
<evidence type="ECO:0000256" key="2">
    <source>
        <dbReference type="SAM" id="SignalP"/>
    </source>
</evidence>
<keyword evidence="2" id="KW-0732">Signal</keyword>
<feature type="region of interest" description="Disordered" evidence="1">
    <location>
        <begin position="93"/>
        <end position="138"/>
    </location>
</feature>